<proteinExistence type="predicted"/>
<name>A0A382BNN6_9ZZZZ</name>
<feature type="region of interest" description="Disordered" evidence="1">
    <location>
        <begin position="1"/>
        <end position="54"/>
    </location>
</feature>
<organism evidence="2">
    <name type="scientific">marine metagenome</name>
    <dbReference type="NCBI Taxonomy" id="408172"/>
    <lineage>
        <taxon>unclassified sequences</taxon>
        <taxon>metagenomes</taxon>
        <taxon>ecological metagenomes</taxon>
    </lineage>
</organism>
<dbReference type="EMBL" id="UINC01030639">
    <property type="protein sequence ID" value="SVB15355.1"/>
    <property type="molecule type" value="Genomic_DNA"/>
</dbReference>
<protein>
    <submittedName>
        <fullName evidence="2">Uncharacterized protein</fullName>
    </submittedName>
</protein>
<sequence>MLHSLDKIPTKPRYSENQFNHKPPGGYYRDLRSEHGDNRQNSIAQLMPEEDPGG</sequence>
<accession>A0A382BNN6</accession>
<gene>
    <name evidence="2" type="ORF">METZ01_LOCUS168209</name>
</gene>
<evidence type="ECO:0000313" key="2">
    <source>
        <dbReference type="EMBL" id="SVB15355.1"/>
    </source>
</evidence>
<reference evidence="2" key="1">
    <citation type="submission" date="2018-05" db="EMBL/GenBank/DDBJ databases">
        <authorList>
            <person name="Lanie J.A."/>
            <person name="Ng W.-L."/>
            <person name="Kazmierczak K.M."/>
            <person name="Andrzejewski T.M."/>
            <person name="Davidsen T.M."/>
            <person name="Wayne K.J."/>
            <person name="Tettelin H."/>
            <person name="Glass J.I."/>
            <person name="Rusch D."/>
            <person name="Podicherti R."/>
            <person name="Tsui H.-C.T."/>
            <person name="Winkler M.E."/>
        </authorList>
    </citation>
    <scope>NUCLEOTIDE SEQUENCE</scope>
</reference>
<dbReference type="AlphaFoldDB" id="A0A382BNN6"/>
<evidence type="ECO:0000256" key="1">
    <source>
        <dbReference type="SAM" id="MobiDB-lite"/>
    </source>
</evidence>
<feature type="compositionally biased region" description="Basic and acidic residues" evidence="1">
    <location>
        <begin position="29"/>
        <end position="38"/>
    </location>
</feature>